<dbReference type="GO" id="GO:0008478">
    <property type="term" value="F:pyridoxal kinase activity"/>
    <property type="evidence" value="ECO:0007669"/>
    <property type="project" value="UniProtKB-EC"/>
</dbReference>
<keyword evidence="8" id="KW-1185">Reference proteome</keyword>
<keyword evidence="2 7" id="KW-0808">Transferase</keyword>
<evidence type="ECO:0000256" key="3">
    <source>
        <dbReference type="ARBA" id="ARBA00022741"/>
    </source>
</evidence>
<evidence type="ECO:0000313" key="8">
    <source>
        <dbReference type="Proteomes" id="UP001549047"/>
    </source>
</evidence>
<evidence type="ECO:0000256" key="4">
    <source>
        <dbReference type="ARBA" id="ARBA00022777"/>
    </source>
</evidence>
<keyword evidence="3" id="KW-0547">Nucleotide-binding</keyword>
<evidence type="ECO:0000259" key="6">
    <source>
        <dbReference type="Pfam" id="PF08543"/>
    </source>
</evidence>
<evidence type="ECO:0000256" key="2">
    <source>
        <dbReference type="ARBA" id="ARBA00022679"/>
    </source>
</evidence>
<dbReference type="CDD" id="cd01173">
    <property type="entry name" value="pyridoxal_pyridoxamine_kinase"/>
    <property type="match status" value="1"/>
</dbReference>
<protein>
    <recommendedName>
        <fullName evidence="1">pyridoxal kinase</fullName>
        <ecNumber evidence="1">2.7.1.35</ecNumber>
    </recommendedName>
</protein>
<dbReference type="SUPFAM" id="SSF53613">
    <property type="entry name" value="Ribokinase-like"/>
    <property type="match status" value="1"/>
</dbReference>
<sequence length="302" mass="31652">MDQQKTILSISSHVMRGGVGNRAGVFALESRGHAVWSVPTVILPWHPGHGRSTRIAVETTAFASALADLKGSKWRGEVRAAMTGYFADAGQVHAAAELIRALKADDPSFLYLCDPVIGDAGGLYVAGPVAAAIRDELMPLADLATPNRFELGWLADASVDDNAGIVAAARRTGIARVVSTSAHAMMKGAIANLLIDGDRQVLAEHQALEHAPNGLGDLFSALLLSHVVEGRSAEEALRLSTSSVFEIAARSIRAGADELLLQVEAASLKTPMASVAIRHLVSPSSGRKRAAVIAPLDNEPAP</sequence>
<dbReference type="NCBIfam" id="TIGR00687">
    <property type="entry name" value="pyridox_kin"/>
    <property type="match status" value="1"/>
</dbReference>
<dbReference type="InterPro" id="IPR013749">
    <property type="entry name" value="PM/HMP-P_kinase-1"/>
</dbReference>
<evidence type="ECO:0000256" key="5">
    <source>
        <dbReference type="ARBA" id="ARBA00022840"/>
    </source>
</evidence>
<dbReference type="Pfam" id="PF08543">
    <property type="entry name" value="Phos_pyr_kin"/>
    <property type="match status" value="1"/>
</dbReference>
<dbReference type="Gene3D" id="3.40.1190.20">
    <property type="match status" value="1"/>
</dbReference>
<dbReference type="PANTHER" id="PTHR10534">
    <property type="entry name" value="PYRIDOXAL KINASE"/>
    <property type="match status" value="1"/>
</dbReference>
<accession>A0ABV2J3X8</accession>
<proteinExistence type="predicted"/>
<comment type="caution">
    <text evidence="7">The sequence shown here is derived from an EMBL/GenBank/DDBJ whole genome shotgun (WGS) entry which is preliminary data.</text>
</comment>
<reference evidence="7 8" key="1">
    <citation type="submission" date="2024-06" db="EMBL/GenBank/DDBJ databases">
        <title>Genomic Encyclopedia of Type Strains, Phase IV (KMG-IV): sequencing the most valuable type-strain genomes for metagenomic binning, comparative biology and taxonomic classification.</title>
        <authorList>
            <person name="Goeker M."/>
        </authorList>
    </citation>
    <scope>NUCLEOTIDE SEQUENCE [LARGE SCALE GENOMIC DNA]</scope>
    <source>
        <strain evidence="7 8">DSM 29780</strain>
    </source>
</reference>
<feature type="domain" description="Pyridoxamine kinase/Phosphomethylpyrimidine kinase" evidence="6">
    <location>
        <begin position="77"/>
        <end position="256"/>
    </location>
</feature>
<dbReference type="InterPro" id="IPR029056">
    <property type="entry name" value="Ribokinase-like"/>
</dbReference>
<name>A0ABV2J3X8_9HYPH</name>
<dbReference type="EMBL" id="JBEPMB010000007">
    <property type="protein sequence ID" value="MET3615467.1"/>
    <property type="molecule type" value="Genomic_DNA"/>
</dbReference>
<organism evidence="7 8">
    <name type="scientific">Rhizobium aquaticum</name>
    <dbReference type="NCBI Taxonomy" id="1549636"/>
    <lineage>
        <taxon>Bacteria</taxon>
        <taxon>Pseudomonadati</taxon>
        <taxon>Pseudomonadota</taxon>
        <taxon>Alphaproteobacteria</taxon>
        <taxon>Hyphomicrobiales</taxon>
        <taxon>Rhizobiaceae</taxon>
        <taxon>Rhizobium/Agrobacterium group</taxon>
        <taxon>Rhizobium</taxon>
    </lineage>
</organism>
<dbReference type="RefSeq" id="WP_354557933.1">
    <property type="nucleotide sequence ID" value="NZ_JBEPMB010000007.1"/>
</dbReference>
<keyword evidence="5" id="KW-0067">ATP-binding</keyword>
<keyword evidence="4 7" id="KW-0418">Kinase</keyword>
<dbReference type="Proteomes" id="UP001549047">
    <property type="component" value="Unassembled WGS sequence"/>
</dbReference>
<evidence type="ECO:0000256" key="1">
    <source>
        <dbReference type="ARBA" id="ARBA00012104"/>
    </source>
</evidence>
<dbReference type="EC" id="2.7.1.35" evidence="1"/>
<gene>
    <name evidence="7" type="ORF">ABID16_003811</name>
</gene>
<dbReference type="InterPro" id="IPR004625">
    <property type="entry name" value="PyrdxlKinase"/>
</dbReference>
<evidence type="ECO:0000313" key="7">
    <source>
        <dbReference type="EMBL" id="MET3615467.1"/>
    </source>
</evidence>
<dbReference type="PANTHER" id="PTHR10534:SF2">
    <property type="entry name" value="PYRIDOXAL KINASE"/>
    <property type="match status" value="1"/>
</dbReference>